<dbReference type="AlphaFoldDB" id="A0A9P4V6V3"/>
<accession>A0A9P4V6V3</accession>
<reference evidence="1" key="1">
    <citation type="journal article" date="2020" name="Stud. Mycol.">
        <title>101 Dothideomycetes genomes: a test case for predicting lifestyles and emergence of pathogens.</title>
        <authorList>
            <person name="Haridas S."/>
            <person name="Albert R."/>
            <person name="Binder M."/>
            <person name="Bloem J."/>
            <person name="Labutti K."/>
            <person name="Salamov A."/>
            <person name="Andreopoulos B."/>
            <person name="Baker S."/>
            <person name="Barry K."/>
            <person name="Bills G."/>
            <person name="Bluhm B."/>
            <person name="Cannon C."/>
            <person name="Castanera R."/>
            <person name="Culley D."/>
            <person name="Daum C."/>
            <person name="Ezra D."/>
            <person name="Gonzalez J."/>
            <person name="Henrissat B."/>
            <person name="Kuo A."/>
            <person name="Liang C."/>
            <person name="Lipzen A."/>
            <person name="Lutzoni F."/>
            <person name="Magnuson J."/>
            <person name="Mondo S."/>
            <person name="Nolan M."/>
            <person name="Ohm R."/>
            <person name="Pangilinan J."/>
            <person name="Park H.-J."/>
            <person name="Ramirez L."/>
            <person name="Alfaro M."/>
            <person name="Sun H."/>
            <person name="Tritt A."/>
            <person name="Yoshinaga Y."/>
            <person name="Zwiers L.-H."/>
            <person name="Turgeon B."/>
            <person name="Goodwin S."/>
            <person name="Spatafora J."/>
            <person name="Crous P."/>
            <person name="Grigoriev I."/>
        </authorList>
    </citation>
    <scope>NUCLEOTIDE SEQUENCE</scope>
    <source>
        <strain evidence="1">CBS 125425</strain>
    </source>
</reference>
<protein>
    <submittedName>
        <fullName evidence="1">Uncharacterized protein</fullName>
    </submittedName>
</protein>
<evidence type="ECO:0000313" key="1">
    <source>
        <dbReference type="EMBL" id="KAF2738703.1"/>
    </source>
</evidence>
<evidence type="ECO:0000313" key="2">
    <source>
        <dbReference type="Proteomes" id="UP000799444"/>
    </source>
</evidence>
<sequence>MEPQSDRRVRASSVPSSSLRRLSNSSTISLEFVDSGTTLFENAETETITFPPVHDFLPSVRNGSAKSQWMHHLKSPGKAANMLTRAVKRQVQPGKWIVTIKETTCNAIAAKLEKALEGHDAVQMFNKTAALVPAVRIPSQHTVDRMVDRIADDMQDLFVRKPSTRSYRMRELEGAEFEFARIMGKKARDAIVHQGICKPYQVMPCNANLREQHHLNLCLAHTYENLRELHTFMEMLELKPVWIGIPELNTWRLKLQMEVTEIIFDGEEVDDVPLYLETGFEFQGQEDWASVKDYCRGTVSVEAGDWEAVEV</sequence>
<gene>
    <name evidence="1" type="ORF">EJ04DRAFT_560383</name>
</gene>
<dbReference type="Proteomes" id="UP000799444">
    <property type="component" value="Unassembled WGS sequence"/>
</dbReference>
<keyword evidence="2" id="KW-1185">Reference proteome</keyword>
<organism evidence="1 2">
    <name type="scientific">Polyplosphaeria fusca</name>
    <dbReference type="NCBI Taxonomy" id="682080"/>
    <lineage>
        <taxon>Eukaryota</taxon>
        <taxon>Fungi</taxon>
        <taxon>Dikarya</taxon>
        <taxon>Ascomycota</taxon>
        <taxon>Pezizomycotina</taxon>
        <taxon>Dothideomycetes</taxon>
        <taxon>Pleosporomycetidae</taxon>
        <taxon>Pleosporales</taxon>
        <taxon>Tetraplosphaeriaceae</taxon>
        <taxon>Polyplosphaeria</taxon>
    </lineage>
</organism>
<dbReference type="OrthoDB" id="3790813at2759"/>
<name>A0A9P4V6V3_9PLEO</name>
<dbReference type="EMBL" id="ML996107">
    <property type="protein sequence ID" value="KAF2738703.1"/>
    <property type="molecule type" value="Genomic_DNA"/>
</dbReference>
<comment type="caution">
    <text evidence="1">The sequence shown here is derived from an EMBL/GenBank/DDBJ whole genome shotgun (WGS) entry which is preliminary data.</text>
</comment>
<proteinExistence type="predicted"/>